<keyword evidence="6" id="KW-0446">Lipid-binding</keyword>
<keyword evidence="4" id="KW-0831">Ubiquinone biosynthesis</keyword>
<evidence type="ECO:0000313" key="11">
    <source>
        <dbReference type="EMBL" id="KAH0812899.1"/>
    </source>
</evidence>
<protein>
    <recommendedName>
        <fullName evidence="13">Ubiquinone biosynthesis protein</fullName>
    </recommendedName>
</protein>
<dbReference type="GO" id="GO:0005739">
    <property type="term" value="C:mitochondrion"/>
    <property type="evidence" value="ECO:0007669"/>
    <property type="project" value="UniProtKB-SubCell"/>
</dbReference>
<dbReference type="Pfam" id="PF21392">
    <property type="entry name" value="COQ9_N"/>
    <property type="match status" value="1"/>
</dbReference>
<keyword evidence="5" id="KW-0809">Transit peptide</keyword>
<dbReference type="Pfam" id="PF08568">
    <property type="entry name" value="Kinetochor_Ybp2"/>
    <property type="match status" value="2"/>
</dbReference>
<proteinExistence type="inferred from homology"/>
<dbReference type="Gene3D" id="1.10.357.10">
    <property type="entry name" value="Tetracycline Repressor, domain 2"/>
    <property type="match status" value="1"/>
</dbReference>
<dbReference type="PANTHER" id="PTHR15430:SF1">
    <property type="entry name" value="GLOMULIN"/>
    <property type="match status" value="1"/>
</dbReference>
<dbReference type="GO" id="GO:0008289">
    <property type="term" value="F:lipid binding"/>
    <property type="evidence" value="ECO:0007669"/>
    <property type="project" value="UniProtKB-KW"/>
</dbReference>
<evidence type="ECO:0000259" key="9">
    <source>
        <dbReference type="Pfam" id="PF08511"/>
    </source>
</evidence>
<dbReference type="FunFam" id="1.10.357.10:FF:000004">
    <property type="entry name" value="Ubiquinone biosynthesis protein COQ9, mitochondrial"/>
    <property type="match status" value="1"/>
</dbReference>
<comment type="subcellular location">
    <subcellularLocation>
        <location evidence="1">Mitochondrion</location>
    </subcellularLocation>
</comment>
<dbReference type="Pfam" id="PF08511">
    <property type="entry name" value="COQ9"/>
    <property type="match status" value="1"/>
</dbReference>
<evidence type="ECO:0008006" key="13">
    <source>
        <dbReference type="Google" id="ProtNLM"/>
    </source>
</evidence>
<keyword evidence="7" id="KW-0496">Mitochondrion</keyword>
<dbReference type="InterPro" id="IPR012762">
    <property type="entry name" value="Ubiq_biosynth_COQ9"/>
</dbReference>
<dbReference type="NCBIfam" id="TIGR02396">
    <property type="entry name" value="diverge_rpsU"/>
    <property type="match status" value="1"/>
</dbReference>
<evidence type="ECO:0000256" key="7">
    <source>
        <dbReference type="ARBA" id="ARBA00023128"/>
    </source>
</evidence>
<evidence type="ECO:0000256" key="2">
    <source>
        <dbReference type="ARBA" id="ARBA00004749"/>
    </source>
</evidence>
<comment type="similarity">
    <text evidence="3">Belongs to the COQ9 family.</text>
</comment>
<dbReference type="EMBL" id="JABDTM020025725">
    <property type="protein sequence ID" value="KAH0812899.1"/>
    <property type="molecule type" value="Genomic_DNA"/>
</dbReference>
<dbReference type="InterPro" id="IPR013877">
    <property type="entry name" value="YAP-bd/ALF4/Glomulin"/>
</dbReference>
<evidence type="ECO:0000256" key="1">
    <source>
        <dbReference type="ARBA" id="ARBA00004173"/>
    </source>
</evidence>
<accession>A0A8J6HDY5</accession>
<feature type="domain" description="COQ9 C-terminal" evidence="9">
    <location>
        <begin position="720"/>
        <end position="790"/>
    </location>
</feature>
<comment type="caution">
    <text evidence="11">The sequence shown here is derived from an EMBL/GenBank/DDBJ whole genome shotgun (WGS) entry which is preliminary data.</text>
</comment>
<dbReference type="UniPathway" id="UPA00232"/>
<reference evidence="11" key="1">
    <citation type="journal article" date="2020" name="J Insects Food Feed">
        <title>The yellow mealworm (Tenebrio molitor) genome: a resource for the emerging insects as food and feed industry.</title>
        <authorList>
            <person name="Eriksson T."/>
            <person name="Andere A."/>
            <person name="Kelstrup H."/>
            <person name="Emery V."/>
            <person name="Picard C."/>
        </authorList>
    </citation>
    <scope>NUCLEOTIDE SEQUENCE</scope>
    <source>
        <strain evidence="11">Stoneville</strain>
        <tissue evidence="11">Whole head</tissue>
    </source>
</reference>
<comment type="pathway">
    <text evidence="2">Cofactor biosynthesis; ubiquinone biosynthesis.</text>
</comment>
<evidence type="ECO:0000259" key="10">
    <source>
        <dbReference type="Pfam" id="PF21392"/>
    </source>
</evidence>
<dbReference type="InterPro" id="IPR013718">
    <property type="entry name" value="COQ9_C"/>
</dbReference>
<evidence type="ECO:0000256" key="3">
    <source>
        <dbReference type="ARBA" id="ARBA00010766"/>
    </source>
</evidence>
<dbReference type="AlphaFoldDB" id="A0A8J6HDY5"/>
<keyword evidence="12" id="KW-1185">Reference proteome</keyword>
<dbReference type="InterPro" id="IPR048674">
    <property type="entry name" value="COQ9_HTH"/>
</dbReference>
<name>A0A8J6HDY5_TENMO</name>
<evidence type="ECO:0000256" key="4">
    <source>
        <dbReference type="ARBA" id="ARBA00022688"/>
    </source>
</evidence>
<evidence type="ECO:0000313" key="12">
    <source>
        <dbReference type="Proteomes" id="UP000719412"/>
    </source>
</evidence>
<evidence type="ECO:0000256" key="8">
    <source>
        <dbReference type="ARBA" id="ARBA00058104"/>
    </source>
</evidence>
<dbReference type="PANTHER" id="PTHR15430">
    <property type="entry name" value="GLOMULIN"/>
    <property type="match status" value="1"/>
</dbReference>
<dbReference type="Proteomes" id="UP000719412">
    <property type="component" value="Unassembled WGS sequence"/>
</dbReference>
<dbReference type="GO" id="GO:0006744">
    <property type="term" value="P:ubiquinone biosynthetic process"/>
    <property type="evidence" value="ECO:0007669"/>
    <property type="project" value="UniProtKB-UniPathway"/>
</dbReference>
<sequence>MSSELGDNSLPNIIANLLEQGHTLNALTLFTDNKNSDEVLNNSWDLVPVVAHYLTQECESSEIEVFKCCQKLMDILAEQSKPEEVLLQFIEEIETAKDDVKFLTLLKPLEKVLLRVPDKRITSLAWCFNAVTSYLDKIETPEDLGYVGEERLLLDSNDIVTRITYVYGELLPFCDTFVVELTNMSDTSSVPERRQILRKFLVDLCGKPLAYLDMDEYKNTKPKARIIAEKLVESFFSFSCDPFCYLEIESGSDGSDLIKPNDVSLGVIYYLILYKEICVKSVPKVYSPVYLLHNCLPLVNKLLTQEGEFVVEKGVHLAWALLRSVDHLELSYLLLDSKHHGTFCKILSSVVVHNQSQDIRKKCLQILQTYMWSFEHQGRYLVILNLMRHVRHSGLKGNIITQYKEMLTRELPNAQHLSEFYSGRKFFDLLEEFTRLEQKEETDLVDESDRIVSTLNLLRFVLLADKRGDTCIDWYVDVLEEGYFWEVKTGIEMSKEHYRLKIKEVAEGGGEDKCAMSVTVSGRSLVEMGPESKIEILNLSLTTLDVIDSLLSRVKECIIDRRTMAVLVRFLAELRMYFPSLFPDTYAAWTACRAASTQSTQSECYEDDIKDKILAASLPFVVELGWSRKALGAGAQAAGYPGVTHGLFPRGGADLVHYFQRTSNLQLVEVLKELEKAQRDAPIPPAQFVERALQSRLRMIVPYLSRWPQAIAIMSLPPNVPNALATILAAVDDICHYAGDRSVDFNWYARRLGVAGVYKATELYLIQDSSPEHEATWKFLNKRLAEAVQIHEILCKTDLGSIGPQDAVTSAFVTARNILGLNWSR</sequence>
<reference evidence="11" key="2">
    <citation type="submission" date="2021-08" db="EMBL/GenBank/DDBJ databases">
        <authorList>
            <person name="Eriksson T."/>
        </authorList>
    </citation>
    <scope>NUCLEOTIDE SEQUENCE</scope>
    <source>
        <strain evidence="11">Stoneville</strain>
        <tissue evidence="11">Whole head</tissue>
    </source>
</reference>
<dbReference type="GO" id="GO:0055105">
    <property type="term" value="F:ubiquitin-protein transferase inhibitor activity"/>
    <property type="evidence" value="ECO:0007669"/>
    <property type="project" value="TreeGrafter"/>
</dbReference>
<evidence type="ECO:0000256" key="5">
    <source>
        <dbReference type="ARBA" id="ARBA00022946"/>
    </source>
</evidence>
<feature type="domain" description="Ubiquinone biosynthesis protein COQ9 HTH" evidence="10">
    <location>
        <begin position="606"/>
        <end position="636"/>
    </location>
</feature>
<organism evidence="11 12">
    <name type="scientific">Tenebrio molitor</name>
    <name type="common">Yellow mealworm beetle</name>
    <dbReference type="NCBI Taxonomy" id="7067"/>
    <lineage>
        <taxon>Eukaryota</taxon>
        <taxon>Metazoa</taxon>
        <taxon>Ecdysozoa</taxon>
        <taxon>Arthropoda</taxon>
        <taxon>Hexapoda</taxon>
        <taxon>Insecta</taxon>
        <taxon>Pterygota</taxon>
        <taxon>Neoptera</taxon>
        <taxon>Endopterygota</taxon>
        <taxon>Coleoptera</taxon>
        <taxon>Polyphaga</taxon>
        <taxon>Cucujiformia</taxon>
        <taxon>Tenebrionidae</taxon>
        <taxon>Tenebrio</taxon>
    </lineage>
</organism>
<gene>
    <name evidence="11" type="ORF">GEV33_009891</name>
</gene>
<evidence type="ECO:0000256" key="6">
    <source>
        <dbReference type="ARBA" id="ARBA00023121"/>
    </source>
</evidence>
<dbReference type="InterPro" id="IPR019516">
    <property type="entry name" value="Glomulin/ALF4"/>
</dbReference>
<comment type="function">
    <text evidence="8">Membrane-associated protein that warps the membrane surface to access and bind aromatic isoprenes with high specificity, including ubiquinone (CoQ) isoprene intermediates and presents them directly to COQ7, therefore facilitating the COQ7-mediated hydroxylase step. Participates in the biosynthesis of coenzyme Q, also named ubiquinone, an essential lipid-soluble electron transporter for aerobic cellular respiration.</text>
</comment>